<keyword evidence="9" id="KW-0067">ATP-binding</keyword>
<keyword evidence="6" id="KW-0808">Transferase</keyword>
<protein>
    <submittedName>
        <fullName evidence="11">DUF1671 domain-containing protein</fullName>
    </submittedName>
</protein>
<dbReference type="OrthoDB" id="10251185at2759"/>
<comment type="subcellular location">
    <subcellularLocation>
        <location evidence="2">Nucleus</location>
    </subcellularLocation>
</comment>
<evidence type="ECO:0000313" key="12">
    <source>
        <dbReference type="Proteomes" id="UP000562929"/>
    </source>
</evidence>
<dbReference type="PANTHER" id="PTHR12595:SF0">
    <property type="entry name" value="ADENYLATE KINASE ISOENZYME 6"/>
    <property type="match status" value="1"/>
</dbReference>
<keyword evidence="7" id="KW-0547">Nucleotide-binding</keyword>
<dbReference type="GO" id="GO:0006364">
    <property type="term" value="P:rRNA processing"/>
    <property type="evidence" value="ECO:0007669"/>
    <property type="project" value="UniProtKB-KW"/>
</dbReference>
<dbReference type="Gene3D" id="3.40.50.300">
    <property type="entry name" value="P-loop containing nucleotide triphosphate hydrolases"/>
    <property type="match status" value="1"/>
</dbReference>
<dbReference type="InterPro" id="IPR020618">
    <property type="entry name" value="Adenyl_kinase_AK6"/>
</dbReference>
<dbReference type="AlphaFoldDB" id="A0A8H4Q4H5"/>
<keyword evidence="4" id="KW-0690">Ribosome biogenesis</keyword>
<dbReference type="Proteomes" id="UP000562929">
    <property type="component" value="Unassembled WGS sequence"/>
</dbReference>
<dbReference type="InterPro" id="IPR027417">
    <property type="entry name" value="P-loop_NTPase"/>
</dbReference>
<name>A0A8H4Q4H5_9HYPO</name>
<evidence type="ECO:0000256" key="9">
    <source>
        <dbReference type="ARBA" id="ARBA00022840"/>
    </source>
</evidence>
<evidence type="ECO:0000256" key="5">
    <source>
        <dbReference type="ARBA" id="ARBA00022552"/>
    </source>
</evidence>
<keyword evidence="3" id="KW-0963">Cytoplasm</keyword>
<reference evidence="11 12" key="1">
    <citation type="journal article" date="2020" name="G3 (Bethesda)">
        <title>Genetic Underpinnings of Host Manipulation by Ophiocordyceps as Revealed by Comparative Transcriptomics.</title>
        <authorList>
            <person name="Will I."/>
            <person name="Das B."/>
            <person name="Trinh T."/>
            <person name="Brachmann A."/>
            <person name="Ohm R.A."/>
            <person name="de Bekker C."/>
        </authorList>
    </citation>
    <scope>NUCLEOTIDE SEQUENCE [LARGE SCALE GENOMIC DNA]</scope>
    <source>
        <strain evidence="11 12">EC05</strain>
    </source>
</reference>
<accession>A0A8H4Q4H5</accession>
<proteinExistence type="predicted"/>
<evidence type="ECO:0000256" key="7">
    <source>
        <dbReference type="ARBA" id="ARBA00022741"/>
    </source>
</evidence>
<dbReference type="GO" id="GO:0005524">
    <property type="term" value="F:ATP binding"/>
    <property type="evidence" value="ECO:0007669"/>
    <property type="project" value="UniProtKB-KW"/>
</dbReference>
<sequence length="158" mass="18277">MIAHEAITEHHYHGNSGLNQIVKTKQCHQGWSERYQSWIVDDDKVLDAIEGDTEAGGCIIDWHACDLFPQNWIDLIVVLRVNSATLYDRLKSRNYGESKLQENLDSEIMDVLLQEAREAFHEDIVIELISNTSEDMENNVARIEEWIGRWSIDNCTTF</sequence>
<dbReference type="SUPFAM" id="SSF52540">
    <property type="entry name" value="P-loop containing nucleoside triphosphate hydrolases"/>
    <property type="match status" value="1"/>
</dbReference>
<keyword evidence="12" id="KW-1185">Reference proteome</keyword>
<keyword evidence="10" id="KW-0539">Nucleus</keyword>
<dbReference type="PANTHER" id="PTHR12595">
    <property type="entry name" value="POS9-ACTIVATING FACTOR FAP7-RELATED"/>
    <property type="match status" value="1"/>
</dbReference>
<keyword evidence="5" id="KW-0698">rRNA processing</keyword>
<evidence type="ECO:0000256" key="8">
    <source>
        <dbReference type="ARBA" id="ARBA00022777"/>
    </source>
</evidence>
<evidence type="ECO:0000313" key="11">
    <source>
        <dbReference type="EMBL" id="KAF4585424.1"/>
    </source>
</evidence>
<evidence type="ECO:0000256" key="1">
    <source>
        <dbReference type="ARBA" id="ARBA00000582"/>
    </source>
</evidence>
<evidence type="ECO:0000256" key="4">
    <source>
        <dbReference type="ARBA" id="ARBA00022517"/>
    </source>
</evidence>
<dbReference type="GO" id="GO:0005634">
    <property type="term" value="C:nucleus"/>
    <property type="evidence" value="ECO:0007669"/>
    <property type="project" value="UniProtKB-SubCell"/>
</dbReference>
<dbReference type="GO" id="GO:0005737">
    <property type="term" value="C:cytoplasm"/>
    <property type="evidence" value="ECO:0007669"/>
    <property type="project" value="TreeGrafter"/>
</dbReference>
<evidence type="ECO:0000256" key="6">
    <source>
        <dbReference type="ARBA" id="ARBA00022679"/>
    </source>
</evidence>
<evidence type="ECO:0000256" key="10">
    <source>
        <dbReference type="ARBA" id="ARBA00023242"/>
    </source>
</evidence>
<dbReference type="GO" id="GO:0016887">
    <property type="term" value="F:ATP hydrolysis activity"/>
    <property type="evidence" value="ECO:0007669"/>
    <property type="project" value="InterPro"/>
</dbReference>
<dbReference type="GO" id="GO:0004017">
    <property type="term" value="F:AMP kinase activity"/>
    <property type="evidence" value="ECO:0007669"/>
    <property type="project" value="UniProtKB-EC"/>
</dbReference>
<dbReference type="Pfam" id="PF13238">
    <property type="entry name" value="AAA_18"/>
    <property type="match status" value="1"/>
</dbReference>
<dbReference type="FunFam" id="3.40.50.300:FF:000372">
    <property type="entry name" value="Adenylate kinase isoenzyme 6 homolog"/>
    <property type="match status" value="1"/>
</dbReference>
<comment type="catalytic activity">
    <reaction evidence="1">
        <text>AMP + ATP = 2 ADP</text>
        <dbReference type="Rhea" id="RHEA:12973"/>
        <dbReference type="ChEBI" id="CHEBI:30616"/>
        <dbReference type="ChEBI" id="CHEBI:456215"/>
        <dbReference type="ChEBI" id="CHEBI:456216"/>
        <dbReference type="EC" id="2.7.4.3"/>
    </reaction>
</comment>
<comment type="caution">
    <text evidence="11">The sequence shown here is derived from an EMBL/GenBank/DDBJ whole genome shotgun (WGS) entry which is preliminary data.</text>
</comment>
<dbReference type="EMBL" id="JAACLJ010000005">
    <property type="protein sequence ID" value="KAF4585424.1"/>
    <property type="molecule type" value="Genomic_DNA"/>
</dbReference>
<keyword evidence="8" id="KW-0418">Kinase</keyword>
<gene>
    <name evidence="11" type="ORF">GQ602_004729</name>
</gene>
<organism evidence="11 12">
    <name type="scientific">Ophiocordyceps camponoti-floridani</name>
    <dbReference type="NCBI Taxonomy" id="2030778"/>
    <lineage>
        <taxon>Eukaryota</taxon>
        <taxon>Fungi</taxon>
        <taxon>Dikarya</taxon>
        <taxon>Ascomycota</taxon>
        <taxon>Pezizomycotina</taxon>
        <taxon>Sordariomycetes</taxon>
        <taxon>Hypocreomycetidae</taxon>
        <taxon>Hypocreales</taxon>
        <taxon>Ophiocordycipitaceae</taxon>
        <taxon>Ophiocordyceps</taxon>
    </lineage>
</organism>
<evidence type="ECO:0000256" key="2">
    <source>
        <dbReference type="ARBA" id="ARBA00004123"/>
    </source>
</evidence>
<evidence type="ECO:0000256" key="3">
    <source>
        <dbReference type="ARBA" id="ARBA00022490"/>
    </source>
</evidence>